<dbReference type="EC" id="2.7.13.3" evidence="3"/>
<dbReference type="InterPro" id="IPR052162">
    <property type="entry name" value="Sensor_kinase/Photoreceptor"/>
</dbReference>
<dbReference type="InterPro" id="IPR036097">
    <property type="entry name" value="HisK_dim/P_sf"/>
</dbReference>
<protein>
    <recommendedName>
        <fullName evidence="3">histidine kinase</fullName>
        <ecNumber evidence="3">2.7.13.3</ecNumber>
    </recommendedName>
</protein>
<dbReference type="SUPFAM" id="SSF47384">
    <property type="entry name" value="Homodimeric domain of signal transducing histidine kinase"/>
    <property type="match status" value="1"/>
</dbReference>
<evidence type="ECO:0000256" key="6">
    <source>
        <dbReference type="ARBA" id="ARBA00022692"/>
    </source>
</evidence>
<feature type="domain" description="Histidine kinase" evidence="11">
    <location>
        <begin position="302"/>
        <end position="524"/>
    </location>
</feature>
<dbReference type="EMBL" id="FQVU01000002">
    <property type="protein sequence ID" value="SHG11783.1"/>
    <property type="molecule type" value="Genomic_DNA"/>
</dbReference>
<dbReference type="SMART" id="SM00387">
    <property type="entry name" value="HATPase_c"/>
    <property type="match status" value="1"/>
</dbReference>
<keyword evidence="9" id="KW-0902">Two-component regulatory system</keyword>
<dbReference type="PANTHER" id="PTHR43304:SF1">
    <property type="entry name" value="PAC DOMAIN-CONTAINING PROTEIN"/>
    <property type="match status" value="1"/>
</dbReference>
<evidence type="ECO:0000313" key="13">
    <source>
        <dbReference type="EMBL" id="SHG11783.1"/>
    </source>
</evidence>
<evidence type="ECO:0000313" key="14">
    <source>
        <dbReference type="Proteomes" id="UP000186132"/>
    </source>
</evidence>
<dbReference type="CDD" id="cd19410">
    <property type="entry name" value="HK9-like_sensor"/>
    <property type="match status" value="1"/>
</dbReference>
<keyword evidence="8 10" id="KW-1133">Transmembrane helix</keyword>
<keyword evidence="14" id="KW-1185">Reference proteome</keyword>
<dbReference type="SUPFAM" id="SSF55874">
    <property type="entry name" value="ATPase domain of HSP90 chaperone/DNA topoisomerase II/histidine kinase"/>
    <property type="match status" value="1"/>
</dbReference>
<evidence type="ECO:0000256" key="2">
    <source>
        <dbReference type="ARBA" id="ARBA00004236"/>
    </source>
</evidence>
<comment type="catalytic activity">
    <reaction evidence="1">
        <text>ATP + protein L-histidine = ADP + protein N-phospho-L-histidine.</text>
        <dbReference type="EC" id="2.7.13.3"/>
    </reaction>
</comment>
<feature type="transmembrane region" description="Helical" evidence="10">
    <location>
        <begin position="26"/>
        <end position="49"/>
    </location>
</feature>
<dbReference type="Pfam" id="PF00672">
    <property type="entry name" value="HAMP"/>
    <property type="match status" value="1"/>
</dbReference>
<evidence type="ECO:0000256" key="3">
    <source>
        <dbReference type="ARBA" id="ARBA00012438"/>
    </source>
</evidence>
<keyword evidence="4" id="KW-0597">Phosphoprotein</keyword>
<evidence type="ECO:0000259" key="11">
    <source>
        <dbReference type="PROSITE" id="PS50109"/>
    </source>
</evidence>
<dbReference type="AlphaFoldDB" id="A0A1M5H7A9"/>
<dbReference type="InterPro" id="IPR003594">
    <property type="entry name" value="HATPase_dom"/>
</dbReference>
<sequence length="547" mass="59615">MPDGPAAGEIRGRSRDWTLRGRLGKAFGAVCAVMLVLILAVVVSALLFVRAGNDVIDRWQPALTTSARLLTDLVDQETGLRGYALTRDPQFLEPYRRHANDETRDRSQLSSLIAEDEGIRRRWDDLRAATERWRAEIAEPAVARIADDPAAGVAIVGSAGAKARFDAIRSRAAALDVVLRTRVADARSERVRDGVLFGVSGALLVVVLVGSGLVLWRGLARWVLTPVETLAGQTRSVARGDMHRRIVPVGPHELTSLAEDVEAMRLRIATELGRAEAIGAELRARGEELARSNDDLQQFAYVASHDLSEPLRKVANFCQLLERQYGPQLDDRARQYIHFAVDGAKRMQVLITDLLALSRVGRGTEGFERIDLDVKLDQAIANLGDKFTEAGAVVERLTPLPTVDGDRALLVSLLENLVGNAVKYRREDVAPVVRVSAEVDPDTRVWTITVSDNGIGIDAEYAERIFAVFQRLHLRDQYGGTGIGLALCRKIVEFHGGRIWLAAVESADTASSGATFRFTLPEVRNAKLGDGATALVAGRPAGRGRPG</sequence>
<dbReference type="InterPro" id="IPR003661">
    <property type="entry name" value="HisK_dim/P_dom"/>
</dbReference>
<dbReference type="SMART" id="SM00304">
    <property type="entry name" value="HAMP"/>
    <property type="match status" value="1"/>
</dbReference>
<dbReference type="Pfam" id="PF00512">
    <property type="entry name" value="HisKA"/>
    <property type="match status" value="1"/>
</dbReference>
<dbReference type="InterPro" id="IPR003660">
    <property type="entry name" value="HAMP_dom"/>
</dbReference>
<dbReference type="InterPro" id="IPR007891">
    <property type="entry name" value="CHASE3"/>
</dbReference>
<dbReference type="CDD" id="cd00082">
    <property type="entry name" value="HisKA"/>
    <property type="match status" value="1"/>
</dbReference>
<organism evidence="13 14">
    <name type="scientific">Jatrophihabitans endophyticus</name>
    <dbReference type="NCBI Taxonomy" id="1206085"/>
    <lineage>
        <taxon>Bacteria</taxon>
        <taxon>Bacillati</taxon>
        <taxon>Actinomycetota</taxon>
        <taxon>Actinomycetes</taxon>
        <taxon>Jatrophihabitantales</taxon>
        <taxon>Jatrophihabitantaceae</taxon>
        <taxon>Jatrophihabitans</taxon>
    </lineage>
</organism>
<dbReference type="PROSITE" id="PS50885">
    <property type="entry name" value="HAMP"/>
    <property type="match status" value="1"/>
</dbReference>
<dbReference type="Pfam" id="PF02518">
    <property type="entry name" value="HATPase_c"/>
    <property type="match status" value="1"/>
</dbReference>
<proteinExistence type="predicted"/>
<evidence type="ECO:0000256" key="8">
    <source>
        <dbReference type="ARBA" id="ARBA00022989"/>
    </source>
</evidence>
<evidence type="ECO:0000256" key="4">
    <source>
        <dbReference type="ARBA" id="ARBA00022553"/>
    </source>
</evidence>
<evidence type="ECO:0000259" key="12">
    <source>
        <dbReference type="PROSITE" id="PS50885"/>
    </source>
</evidence>
<dbReference type="PROSITE" id="PS50109">
    <property type="entry name" value="HIS_KIN"/>
    <property type="match status" value="1"/>
</dbReference>
<dbReference type="Pfam" id="PF05227">
    <property type="entry name" value="CHASE3"/>
    <property type="match status" value="1"/>
</dbReference>
<dbReference type="Gene3D" id="3.30.565.10">
    <property type="entry name" value="Histidine kinase-like ATPase, C-terminal domain"/>
    <property type="match status" value="1"/>
</dbReference>
<dbReference type="InterPro" id="IPR036890">
    <property type="entry name" value="HATPase_C_sf"/>
</dbReference>
<dbReference type="GO" id="GO:0005886">
    <property type="term" value="C:plasma membrane"/>
    <property type="evidence" value="ECO:0007669"/>
    <property type="project" value="UniProtKB-SubCell"/>
</dbReference>
<keyword evidence="7" id="KW-0418">Kinase</keyword>
<dbReference type="CDD" id="cd06225">
    <property type="entry name" value="HAMP"/>
    <property type="match status" value="1"/>
</dbReference>
<evidence type="ECO:0000256" key="5">
    <source>
        <dbReference type="ARBA" id="ARBA00022679"/>
    </source>
</evidence>
<accession>A0A1M5H7A9</accession>
<dbReference type="Gene3D" id="1.10.287.130">
    <property type="match status" value="1"/>
</dbReference>
<dbReference type="PANTHER" id="PTHR43304">
    <property type="entry name" value="PHYTOCHROME-LIKE PROTEIN CPH1"/>
    <property type="match status" value="1"/>
</dbReference>
<name>A0A1M5H7A9_9ACTN</name>
<evidence type="ECO:0000256" key="1">
    <source>
        <dbReference type="ARBA" id="ARBA00000085"/>
    </source>
</evidence>
<keyword evidence="5" id="KW-0808">Transferase</keyword>
<dbReference type="GO" id="GO:0000155">
    <property type="term" value="F:phosphorelay sensor kinase activity"/>
    <property type="evidence" value="ECO:0007669"/>
    <property type="project" value="InterPro"/>
</dbReference>
<dbReference type="Gene3D" id="6.10.340.10">
    <property type="match status" value="1"/>
</dbReference>
<reference evidence="13 14" key="1">
    <citation type="submission" date="2016-11" db="EMBL/GenBank/DDBJ databases">
        <authorList>
            <person name="Jaros S."/>
            <person name="Januszkiewicz K."/>
            <person name="Wedrychowicz H."/>
        </authorList>
    </citation>
    <scope>NUCLEOTIDE SEQUENCE [LARGE SCALE GENOMIC DNA]</scope>
    <source>
        <strain evidence="13 14">DSM 45627</strain>
    </source>
</reference>
<comment type="subcellular location">
    <subcellularLocation>
        <location evidence="2">Cell membrane</location>
    </subcellularLocation>
</comment>
<dbReference type="PRINTS" id="PR00344">
    <property type="entry name" value="BCTRLSENSOR"/>
</dbReference>
<dbReference type="Proteomes" id="UP000186132">
    <property type="component" value="Unassembled WGS sequence"/>
</dbReference>
<evidence type="ECO:0000256" key="10">
    <source>
        <dbReference type="SAM" id="Phobius"/>
    </source>
</evidence>
<dbReference type="InterPro" id="IPR004358">
    <property type="entry name" value="Sig_transdc_His_kin-like_C"/>
</dbReference>
<dbReference type="SMART" id="SM00388">
    <property type="entry name" value="HisKA"/>
    <property type="match status" value="1"/>
</dbReference>
<keyword evidence="10" id="KW-0472">Membrane</keyword>
<dbReference type="InterPro" id="IPR005467">
    <property type="entry name" value="His_kinase_dom"/>
</dbReference>
<gene>
    <name evidence="13" type="ORF">SAMN05443575_1419</name>
</gene>
<evidence type="ECO:0000256" key="7">
    <source>
        <dbReference type="ARBA" id="ARBA00022777"/>
    </source>
</evidence>
<dbReference type="STRING" id="1206085.SAMN05443575_1419"/>
<evidence type="ECO:0000256" key="9">
    <source>
        <dbReference type="ARBA" id="ARBA00023012"/>
    </source>
</evidence>
<feature type="transmembrane region" description="Helical" evidence="10">
    <location>
        <begin position="195"/>
        <end position="216"/>
    </location>
</feature>
<keyword evidence="6 10" id="KW-0812">Transmembrane</keyword>
<feature type="domain" description="HAMP" evidence="12">
    <location>
        <begin position="221"/>
        <end position="273"/>
    </location>
</feature>